<dbReference type="Pfam" id="PF13599">
    <property type="entry name" value="Pentapeptide_4"/>
    <property type="match status" value="1"/>
</dbReference>
<sequence>MPEIKDSLSHNTNCNINVGLGKTELSKDEKDEFLKQYYQQIEDDFIKTPVLNNDKNMTLNDIYIEPTFKFLSSHVKKEKDKYYNQFTTAKDNQSIHNFIYTYLNNKSSCNNEQFQSKNSNIVLILGQPGQGKSSFSKKFMFDYKSKIFDTKEQVFMLRLRDISNSSHLLDNPIDTLAEKLNKIIGFTPNLEEETILLLDGLDELTMKEQLVSSKIDDFLETLISCLKDYPKLKLIITSRTLYVNLEKLEKRLKDDILTLHLKAFDLEKQKLWLEKYKEFYPYATLTDEILEELHKNETNHILELISQPILLHMIAELNLSKDDLTNSTNRARIYNEMFTSIINRKWENDKKHENLKGIEPDDIRELLREIAFAIYKSDFEYIHKSKLEKLPFVKDFYENLEIDINKNAEELDGILKGVLISFYFQEVNKNSEDDIDDSNNYAIEFLHKSLQEYLVAEKIYDEVLRLINKDRNKYAIKDYKEVLKIVWELFSSKTISIEIQNYLIEIIRNGNQEQNIELAKRMASFLGELFEKDFIYQYNLDTDINIMQKSFDVFYGYWTVLINMGLNESFINERFSEKYNKYVIYLIKDNLESMGRGTIIRNSSYYLNFNCQMILNAYWVGCLFQNINFSNSTLIRIDFTSCYFSNIIFKKTTFDNCNFSHVGFNYLTFTETKINKCYFADLKLSEVDFSNSELKKVNFMNAKINKANFSNCEIIECNFINAKLDGIILDGAVLKDIIIDDKNKKYLEKRGIEFSIKEDNEGEEIPF</sequence>
<accession>A0A644U2U5</accession>
<evidence type="ECO:0000313" key="2">
    <source>
        <dbReference type="EMBL" id="MPL73578.1"/>
    </source>
</evidence>
<evidence type="ECO:0000259" key="1">
    <source>
        <dbReference type="Pfam" id="PF05729"/>
    </source>
</evidence>
<organism evidence="2">
    <name type="scientific">bioreactor metagenome</name>
    <dbReference type="NCBI Taxonomy" id="1076179"/>
    <lineage>
        <taxon>unclassified sequences</taxon>
        <taxon>metagenomes</taxon>
        <taxon>ecological metagenomes</taxon>
    </lineage>
</organism>
<dbReference type="SUPFAM" id="SSF52540">
    <property type="entry name" value="P-loop containing nucleoside triphosphate hydrolases"/>
    <property type="match status" value="1"/>
</dbReference>
<dbReference type="PANTHER" id="PTHR46312">
    <property type="entry name" value="NACHT DOMAIN-CONTAINING PROTEIN"/>
    <property type="match status" value="1"/>
</dbReference>
<name>A0A644U2U5_9ZZZZ</name>
<dbReference type="SUPFAM" id="SSF141571">
    <property type="entry name" value="Pentapeptide repeat-like"/>
    <property type="match status" value="1"/>
</dbReference>
<dbReference type="Gene3D" id="2.160.20.80">
    <property type="entry name" value="E3 ubiquitin-protein ligase SopA"/>
    <property type="match status" value="1"/>
</dbReference>
<dbReference type="InterPro" id="IPR027417">
    <property type="entry name" value="P-loop_NTPase"/>
</dbReference>
<dbReference type="InterPro" id="IPR007111">
    <property type="entry name" value="NACHT_NTPase"/>
</dbReference>
<reference evidence="2" key="1">
    <citation type="submission" date="2019-08" db="EMBL/GenBank/DDBJ databases">
        <authorList>
            <person name="Kucharzyk K."/>
            <person name="Murdoch R.W."/>
            <person name="Higgins S."/>
            <person name="Loffler F."/>
        </authorList>
    </citation>
    <scope>NUCLEOTIDE SEQUENCE</scope>
</reference>
<dbReference type="AlphaFoldDB" id="A0A644U2U5"/>
<dbReference type="InterPro" id="IPR001646">
    <property type="entry name" value="5peptide_repeat"/>
</dbReference>
<protein>
    <recommendedName>
        <fullName evidence="1">NACHT domain-containing protein</fullName>
    </recommendedName>
</protein>
<gene>
    <name evidence="2" type="ORF">SDC9_19383</name>
</gene>
<dbReference type="PANTHER" id="PTHR46312:SF2">
    <property type="entry name" value="NUCLEOTIDE-BINDING OLIGOMERIZATION DOMAIN-CONTAINING PROTEIN 2-LIKE"/>
    <property type="match status" value="1"/>
</dbReference>
<proteinExistence type="predicted"/>
<feature type="domain" description="NACHT" evidence="1">
    <location>
        <begin position="121"/>
        <end position="276"/>
    </location>
</feature>
<dbReference type="Pfam" id="PF05729">
    <property type="entry name" value="NACHT"/>
    <property type="match status" value="1"/>
</dbReference>
<comment type="caution">
    <text evidence="2">The sequence shown here is derived from an EMBL/GenBank/DDBJ whole genome shotgun (WGS) entry which is preliminary data.</text>
</comment>
<dbReference type="Gene3D" id="3.40.50.300">
    <property type="entry name" value="P-loop containing nucleotide triphosphate hydrolases"/>
    <property type="match status" value="1"/>
</dbReference>
<dbReference type="EMBL" id="VSSQ01000074">
    <property type="protein sequence ID" value="MPL73578.1"/>
    <property type="molecule type" value="Genomic_DNA"/>
</dbReference>